<keyword evidence="8 10" id="KW-0460">Magnesium</keyword>
<keyword evidence="5 10" id="KW-0547">Nucleotide-binding</keyword>
<organism evidence="16 17">
    <name type="scientific">Allohahella marinimesophila</name>
    <dbReference type="NCBI Taxonomy" id="1054972"/>
    <lineage>
        <taxon>Bacteria</taxon>
        <taxon>Pseudomonadati</taxon>
        <taxon>Pseudomonadota</taxon>
        <taxon>Gammaproteobacteria</taxon>
        <taxon>Oceanospirillales</taxon>
        <taxon>Hahellaceae</taxon>
        <taxon>Allohahella</taxon>
    </lineage>
</organism>
<evidence type="ECO:0000256" key="7">
    <source>
        <dbReference type="ARBA" id="ARBA00022840"/>
    </source>
</evidence>
<dbReference type="SUPFAM" id="SSF82697">
    <property type="entry name" value="PurS-like"/>
    <property type="match status" value="1"/>
</dbReference>
<dbReference type="Gene3D" id="3.30.1330.10">
    <property type="entry name" value="PurM-like, N-terminal domain"/>
    <property type="match status" value="2"/>
</dbReference>
<feature type="binding site" evidence="10">
    <location>
        <position position="715"/>
    </location>
    <ligand>
        <name>ATP</name>
        <dbReference type="ChEBI" id="CHEBI:30616"/>
    </ligand>
</feature>
<evidence type="ECO:0000256" key="4">
    <source>
        <dbReference type="ARBA" id="ARBA00022723"/>
    </source>
</evidence>
<comment type="subcellular location">
    <subcellularLocation>
        <location evidence="10">Cytoplasm</location>
    </subcellularLocation>
</comment>
<evidence type="ECO:0000256" key="10">
    <source>
        <dbReference type="HAMAP-Rule" id="MF_00419"/>
    </source>
</evidence>
<evidence type="ECO:0000256" key="11">
    <source>
        <dbReference type="SAM" id="MobiDB-lite"/>
    </source>
</evidence>
<keyword evidence="17" id="KW-1185">Reference proteome</keyword>
<evidence type="ECO:0000256" key="8">
    <source>
        <dbReference type="ARBA" id="ARBA00022842"/>
    </source>
</evidence>
<comment type="pathway">
    <text evidence="1 10">Purine metabolism; IMP biosynthesis via de novo pathway; 5-amino-1-(5-phospho-D-ribosyl)imidazole from N(2)-formyl-N(1)-(5-phospho-D-ribosyl)glycinamide: step 1/2.</text>
</comment>
<evidence type="ECO:0000256" key="3">
    <source>
        <dbReference type="ARBA" id="ARBA00022598"/>
    </source>
</evidence>
<evidence type="ECO:0000313" key="16">
    <source>
        <dbReference type="EMBL" id="GAA3952426.1"/>
    </source>
</evidence>
<feature type="active site" description="Nucleophile" evidence="10">
    <location>
        <position position="1199"/>
    </location>
</feature>
<feature type="domain" description="PurM-like C-terminal" evidence="12">
    <location>
        <begin position="884"/>
        <end position="1015"/>
    </location>
</feature>
<dbReference type="CDD" id="cd01740">
    <property type="entry name" value="GATase1_FGAR_AT"/>
    <property type="match status" value="1"/>
</dbReference>
<feature type="domain" description="PurM-like C-terminal" evidence="12">
    <location>
        <begin position="469"/>
        <end position="625"/>
    </location>
</feature>
<keyword evidence="9 10" id="KW-0315">Glutamine amidotransferase</keyword>
<dbReference type="InterPro" id="IPR010073">
    <property type="entry name" value="PurL_large"/>
</dbReference>
<feature type="binding site" evidence="10">
    <location>
        <position position="755"/>
    </location>
    <ligand>
        <name>Mg(2+)</name>
        <dbReference type="ChEBI" id="CHEBI:18420"/>
    </ligand>
</feature>
<feature type="binding site" evidence="10">
    <location>
        <position position="936"/>
    </location>
    <ligand>
        <name>ATP</name>
        <dbReference type="ChEBI" id="CHEBI:30616"/>
    </ligand>
</feature>
<dbReference type="PROSITE" id="PS51273">
    <property type="entry name" value="GATASE_TYPE_1"/>
    <property type="match status" value="1"/>
</dbReference>
<feature type="binding site" evidence="10">
    <location>
        <position position="934"/>
    </location>
    <ligand>
        <name>Mg(2+)</name>
        <dbReference type="ChEBI" id="CHEBI:18420"/>
    </ligand>
</feature>
<comment type="function">
    <text evidence="10">Phosphoribosylformylglycinamidine synthase involved in the purines biosynthetic pathway. Catalyzes the ATP-dependent conversion of formylglycinamide ribonucleotide (FGAR) and glutamine to yield formylglycinamidine ribonucleotide (FGAM) and glutamate.</text>
</comment>
<dbReference type="EC" id="6.3.5.3" evidence="10"/>
<keyword evidence="7 10" id="KW-0067">ATP-binding</keyword>
<dbReference type="Gene3D" id="3.40.50.880">
    <property type="match status" value="1"/>
</dbReference>
<dbReference type="Gene3D" id="3.90.650.10">
    <property type="entry name" value="PurM-like C-terminal domain"/>
    <property type="match status" value="2"/>
</dbReference>
<feature type="domain" description="FGAR-AT PurM N-terminal-like" evidence="15">
    <location>
        <begin position="685"/>
        <end position="856"/>
    </location>
</feature>
<dbReference type="HAMAP" id="MF_00419">
    <property type="entry name" value="PurL_1"/>
    <property type="match status" value="1"/>
</dbReference>
<dbReference type="InterPro" id="IPR055181">
    <property type="entry name" value="FGAR-AT_PurM_N-like"/>
</dbReference>
<dbReference type="SUPFAM" id="SSF56042">
    <property type="entry name" value="PurM C-terminal domain-like"/>
    <property type="match status" value="2"/>
</dbReference>
<evidence type="ECO:0000259" key="15">
    <source>
        <dbReference type="Pfam" id="PF22689"/>
    </source>
</evidence>
<dbReference type="InterPro" id="IPR040707">
    <property type="entry name" value="FGAR-AT_N"/>
</dbReference>
<name>A0ABP7NR28_9GAMM</name>
<dbReference type="Proteomes" id="UP001501337">
    <property type="component" value="Unassembled WGS sequence"/>
</dbReference>
<accession>A0ABP7NR28</accession>
<dbReference type="InterPro" id="IPR036604">
    <property type="entry name" value="PurS-like_sf"/>
</dbReference>
<sequence length="1367" mass="148454">MMLTFLSTCSGQKTFDMHEFNGSSALSSFRKQRLLNRLQQAHGTTIVDIEARHVYFLESEDDLSLRDRQLAATLLEAEYVEAGQWPDQPLDAPKQTVQLANAAHGKERNLFLVLPRQGTISPWSTKASDILHNCGLHSIARVERGTAYSVISENKLKGKVRKQIAGLLHDRMTESVFHEFAAASLLFTHRSPGAFASVDVLGGGRKALEKANQDMGLALADDEIDYLVDAFSSLQRNPTDVELMMFAQANSEHCRHKIFNASWVVDDETCPHSLFGMIRNTFNSAPDGILSAYSDNAAVIQGATGERFFADPASGSYRAVVEPAHILMKVETHNHPTAISPFPGAATGSGGEIRDEGATGRGAKPKAGLTGFTVSNLFIPGAEQPWEDSPGRPERFASPLEIMIEGPIGAAAFNNEFGRPNLCGYFRTYEMMAATVNGLEWRGYHKPIMLAGGLGTIREEHVQKGEVPAGSRLVVLGGPAMLIGLGGGAASSVGGGASSEGLDFASVQRGNPEMERRCQEVIDRCWELGSSNPILFIHDVGAGGLSNALPELVKDAGRGGQFEIRDIPSDEPGMSPMEIWSNESQERYVLAISESSVERFDQICARERCPYAVVGVATDEQHITLCDQYFADKPVDLPMQVLFGKPPRMERSFSRTGFTKATFDSTRIDVNEAVDRVLSLPSVASKKFLITIGDRTISGQVCRDQMVGPWQVPVADCAVTMTGFTGFRGEAMAMGERTPVATIDPAASARMAVGEVITNIAAARIRRLSDIRLSANWMSAASHPGENEALYEAVHAVGMALCPELGIAIPVGKDSMSMSTRWLADSERGFENQSSGMQKELNVISPLSLIVSGFAPVQDVRRSLTPQLLPIADSTLILIDLGFGRNRVGGSALTQVFKATGAIAPDLDSPSTLAWFFEVIQHLNEGDYLRAYHDRSDGGLLTTLAEMAFAGRCGISIQLDRWVKDSSHIVRELFNEELGAVLQVESHHVQYVHSMFVQAGLEEAFLEIGKVVPDSDQLTFSFADDIIVQRSRAALERLWARTSYEIQRLRDNPECADEEFATVDASDDAGLRSQPSFDMSDVRAQAAIVQRSGLSGVAVGQGRRRIAVLREQGVNGQLEMAAAFASMGLDSVDVHMTDILSGRVSLKDFEALVACGGFSYGDVLGAGSGWANTILHNSRAQDEFQAFFERPETLALGVCNGCQMLAQIKTLIPGADHWPRFSRNRSEQFEARLSLVEVCRSPSILLDGMAGSILPIAVAHGEGRADLTDKQAVELQNHQLVALRYVDSAGKPATSYPANPGGSTRGITGMTTADGRVTIMMPHPERVFREIQHSWSPRAATGERADRINRLSEFSPWAKLFLNAAKG</sequence>
<feature type="active site" evidence="10">
    <location>
        <position position="1323"/>
    </location>
</feature>
<dbReference type="InterPro" id="IPR041609">
    <property type="entry name" value="PurL_linker"/>
</dbReference>
<dbReference type="SUPFAM" id="SSF52317">
    <property type="entry name" value="Class I glutamine amidotransferase-like"/>
    <property type="match status" value="1"/>
</dbReference>
<dbReference type="Pfam" id="PF22689">
    <property type="entry name" value="FGAR-AT_PurM_N-like"/>
    <property type="match status" value="1"/>
</dbReference>
<comment type="subunit">
    <text evidence="10">Monomer.</text>
</comment>
<gene>
    <name evidence="10 16" type="primary">purL</name>
    <name evidence="16" type="ORF">GCM10022278_09300</name>
</gene>
<evidence type="ECO:0000259" key="13">
    <source>
        <dbReference type="Pfam" id="PF18072"/>
    </source>
</evidence>
<dbReference type="InterPro" id="IPR029062">
    <property type="entry name" value="Class_I_gatase-like"/>
</dbReference>
<dbReference type="Pfam" id="PF18076">
    <property type="entry name" value="FGAR-AT_N"/>
    <property type="match status" value="1"/>
</dbReference>
<evidence type="ECO:0000313" key="17">
    <source>
        <dbReference type="Proteomes" id="UP001501337"/>
    </source>
</evidence>
<evidence type="ECO:0000256" key="6">
    <source>
        <dbReference type="ARBA" id="ARBA00022755"/>
    </source>
</evidence>
<evidence type="ECO:0000256" key="1">
    <source>
        <dbReference type="ARBA" id="ARBA00004920"/>
    </source>
</evidence>
<proteinExistence type="inferred from homology"/>
<dbReference type="SUPFAM" id="SSF55326">
    <property type="entry name" value="PurM N-terminal domain-like"/>
    <property type="match status" value="2"/>
</dbReference>
<feature type="binding site" evidence="10">
    <location>
        <position position="759"/>
    </location>
    <ligand>
        <name>Mg(2+)</name>
        <dbReference type="ChEBI" id="CHEBI:18420"/>
    </ligand>
</feature>
<keyword evidence="6 10" id="KW-0658">Purine biosynthesis</keyword>
<dbReference type="InterPro" id="IPR010918">
    <property type="entry name" value="PurM-like_C_dom"/>
</dbReference>
<feature type="domain" description="Phosphoribosylformylglycinamidine synthase N-terminal" evidence="14">
    <location>
        <begin position="53"/>
        <end position="187"/>
    </location>
</feature>
<keyword evidence="4 10" id="KW-0479">Metal-binding</keyword>
<dbReference type="SUPFAM" id="SSF109736">
    <property type="entry name" value="FGAM synthase PurL, linker domain"/>
    <property type="match status" value="1"/>
</dbReference>
<dbReference type="CDD" id="cd02203">
    <property type="entry name" value="PurL_repeat1"/>
    <property type="match status" value="1"/>
</dbReference>
<evidence type="ECO:0000256" key="2">
    <source>
        <dbReference type="ARBA" id="ARBA00008608"/>
    </source>
</evidence>
<feature type="region of interest" description="Disordered" evidence="11">
    <location>
        <begin position="338"/>
        <end position="365"/>
    </location>
</feature>
<dbReference type="InterPro" id="IPR036921">
    <property type="entry name" value="PurM-like_N_sf"/>
</dbReference>
<reference evidence="17" key="1">
    <citation type="journal article" date="2019" name="Int. J. Syst. Evol. Microbiol.">
        <title>The Global Catalogue of Microorganisms (GCM) 10K type strain sequencing project: providing services to taxonomists for standard genome sequencing and annotation.</title>
        <authorList>
            <consortium name="The Broad Institute Genomics Platform"/>
            <consortium name="The Broad Institute Genome Sequencing Center for Infectious Disease"/>
            <person name="Wu L."/>
            <person name="Ma J."/>
        </authorList>
    </citation>
    <scope>NUCLEOTIDE SEQUENCE [LARGE SCALE GENOMIC DNA]</scope>
    <source>
        <strain evidence="17">JCM 17555</strain>
    </source>
</reference>
<keyword evidence="10" id="KW-0963">Cytoplasm</keyword>
<comment type="catalytic activity">
    <reaction evidence="10">
        <text>N(2)-formyl-N(1)-(5-phospho-beta-D-ribosyl)glycinamide + L-glutamine + ATP + H2O = 2-formamido-N(1)-(5-O-phospho-beta-D-ribosyl)acetamidine + L-glutamate + ADP + phosphate + H(+)</text>
        <dbReference type="Rhea" id="RHEA:17129"/>
        <dbReference type="ChEBI" id="CHEBI:15377"/>
        <dbReference type="ChEBI" id="CHEBI:15378"/>
        <dbReference type="ChEBI" id="CHEBI:29985"/>
        <dbReference type="ChEBI" id="CHEBI:30616"/>
        <dbReference type="ChEBI" id="CHEBI:43474"/>
        <dbReference type="ChEBI" id="CHEBI:58359"/>
        <dbReference type="ChEBI" id="CHEBI:147286"/>
        <dbReference type="ChEBI" id="CHEBI:147287"/>
        <dbReference type="ChEBI" id="CHEBI:456216"/>
        <dbReference type="EC" id="6.3.5.3"/>
    </reaction>
</comment>
<feature type="domain" description="Phosphoribosylformylglycinamidine synthase linker" evidence="13">
    <location>
        <begin position="208"/>
        <end position="257"/>
    </location>
</feature>
<dbReference type="Gene3D" id="1.10.8.750">
    <property type="entry name" value="Phosphoribosylformylglycinamidine synthase, linker domain"/>
    <property type="match status" value="1"/>
</dbReference>
<protein>
    <recommendedName>
        <fullName evidence="10">Phosphoribosylformylglycinamidine synthase</fullName>
        <shortName evidence="10">FGAM synthase</shortName>
        <shortName evidence="10">FGAMS</shortName>
        <ecNumber evidence="10">6.3.5.3</ecNumber>
    </recommendedName>
    <alternativeName>
        <fullName evidence="10">Formylglycinamide ribonucleotide amidotransferase</fullName>
        <shortName evidence="10">FGAR amidotransferase</shortName>
        <shortName evidence="10">FGAR-AT</shortName>
    </alternativeName>
</protein>
<feature type="active site" evidence="10">
    <location>
        <position position="1325"/>
    </location>
</feature>
<dbReference type="PANTHER" id="PTHR10099">
    <property type="entry name" value="PHOSPHORIBOSYLFORMYLGLYCINAMIDINE SYNTHASE"/>
    <property type="match status" value="1"/>
</dbReference>
<dbReference type="NCBIfam" id="TIGR01735">
    <property type="entry name" value="FGAM_synt"/>
    <property type="match status" value="1"/>
</dbReference>
<keyword evidence="3 10" id="KW-0436">Ligase</keyword>
<evidence type="ECO:0000259" key="12">
    <source>
        <dbReference type="Pfam" id="PF02769"/>
    </source>
</evidence>
<dbReference type="Pfam" id="PF18072">
    <property type="entry name" value="FGAR-AT_linker"/>
    <property type="match status" value="1"/>
</dbReference>
<evidence type="ECO:0000256" key="5">
    <source>
        <dbReference type="ARBA" id="ARBA00022741"/>
    </source>
</evidence>
<dbReference type="Pfam" id="PF13507">
    <property type="entry name" value="GATase_5"/>
    <property type="match status" value="1"/>
</dbReference>
<evidence type="ECO:0000256" key="9">
    <source>
        <dbReference type="ARBA" id="ARBA00022962"/>
    </source>
</evidence>
<feature type="binding site" evidence="10">
    <location>
        <begin position="344"/>
        <end position="355"/>
    </location>
    <ligand>
        <name>ATP</name>
        <dbReference type="ChEBI" id="CHEBI:30616"/>
    </ligand>
</feature>
<feature type="binding site" evidence="10">
    <location>
        <position position="716"/>
    </location>
    <ligand>
        <name>Mg(2+)</name>
        <dbReference type="ChEBI" id="CHEBI:18420"/>
    </ligand>
</feature>
<dbReference type="InterPro" id="IPR036676">
    <property type="entry name" value="PurM-like_C_sf"/>
</dbReference>
<dbReference type="EMBL" id="BAABBO010000001">
    <property type="protein sequence ID" value="GAA3952426.1"/>
    <property type="molecule type" value="Genomic_DNA"/>
</dbReference>
<dbReference type="SMART" id="SM01211">
    <property type="entry name" value="GATase_5"/>
    <property type="match status" value="1"/>
</dbReference>
<evidence type="ECO:0000259" key="14">
    <source>
        <dbReference type="Pfam" id="PF18076"/>
    </source>
</evidence>
<comment type="caution">
    <text evidence="16">The sequence shown here is derived from an EMBL/GenBank/DDBJ whole genome shotgun (WGS) entry which is preliminary data.</text>
</comment>
<dbReference type="CDD" id="cd02204">
    <property type="entry name" value="PurL_repeat2"/>
    <property type="match status" value="1"/>
</dbReference>
<dbReference type="PANTHER" id="PTHR10099:SF1">
    <property type="entry name" value="PHOSPHORIBOSYLFORMYLGLYCINAMIDINE SYNTHASE"/>
    <property type="match status" value="1"/>
</dbReference>
<comment type="caution">
    <text evidence="10">Lacks conserved residue(s) required for the propagation of feature annotation.</text>
</comment>
<dbReference type="NCBIfam" id="NF003672">
    <property type="entry name" value="PRK05297.1"/>
    <property type="match status" value="1"/>
</dbReference>
<dbReference type="Pfam" id="PF02769">
    <property type="entry name" value="AIRS_C"/>
    <property type="match status" value="2"/>
</dbReference>
<comment type="similarity">
    <text evidence="2 10">In the N-terminal section; belongs to the FGAMS family.</text>
</comment>